<feature type="signal peptide" evidence="1">
    <location>
        <begin position="1"/>
        <end position="16"/>
    </location>
</feature>
<feature type="non-terminal residue" evidence="2">
    <location>
        <position position="278"/>
    </location>
</feature>
<proteinExistence type="predicted"/>
<dbReference type="SUPFAM" id="SSF50370">
    <property type="entry name" value="Ricin B-like lectins"/>
    <property type="match status" value="1"/>
</dbReference>
<comment type="caution">
    <text evidence="2">The sequence shown here is derived from an EMBL/GenBank/DDBJ whole genome shotgun (WGS) entry which is preliminary data.</text>
</comment>
<organism evidence="2 3">
    <name type="scientific">Pocillopora damicornis</name>
    <name type="common">Cauliflower coral</name>
    <name type="synonym">Millepora damicornis</name>
    <dbReference type="NCBI Taxonomy" id="46731"/>
    <lineage>
        <taxon>Eukaryota</taxon>
        <taxon>Metazoa</taxon>
        <taxon>Cnidaria</taxon>
        <taxon>Anthozoa</taxon>
        <taxon>Hexacorallia</taxon>
        <taxon>Scleractinia</taxon>
        <taxon>Astrocoeniina</taxon>
        <taxon>Pocilloporidae</taxon>
        <taxon>Pocillopora</taxon>
    </lineage>
</organism>
<sequence length="278" mass="31036">MKSLVLFLITLALATSLETDQNTEVALNEYEKIGKKMSQLLKLTDCSQAQAYFLINLVELTEKYNKLAFSDLPMRFFKTNLKIFRTICRSISEGIYAIENVETKRLLFQDGPKIKGSRGAEKGWKASSGFEAPPVVGADANYYNRALWKIIPQGGDKYLIENLETKRYLSQDGPAIKGPRGAEKGWAASSGFKAPAVVGADANYYNRAIWMITPLSGGKYFIENVFTKRLVFQTGQPIEGKRGAEKGWKASSGFEAPAVVGADANYYNRAYWILHKVR</sequence>
<feature type="chain" id="PRO_5018334171" evidence="1">
    <location>
        <begin position="17"/>
        <end position="278"/>
    </location>
</feature>
<keyword evidence="1" id="KW-0732">Signal</keyword>
<dbReference type="Proteomes" id="UP000275408">
    <property type="component" value="Unassembled WGS sequence"/>
</dbReference>
<accession>A0A3M6THG6</accession>
<dbReference type="InterPro" id="IPR035992">
    <property type="entry name" value="Ricin_B-like_lectins"/>
</dbReference>
<name>A0A3M6THG6_POCDA</name>
<protein>
    <submittedName>
        <fullName evidence="2">Uncharacterized protein</fullName>
    </submittedName>
</protein>
<keyword evidence="3" id="KW-1185">Reference proteome</keyword>
<evidence type="ECO:0000256" key="1">
    <source>
        <dbReference type="SAM" id="SignalP"/>
    </source>
</evidence>
<evidence type="ECO:0000313" key="2">
    <source>
        <dbReference type="EMBL" id="RMX40739.1"/>
    </source>
</evidence>
<dbReference type="EMBL" id="RCHS01003581">
    <property type="protein sequence ID" value="RMX40739.1"/>
    <property type="molecule type" value="Genomic_DNA"/>
</dbReference>
<dbReference type="OrthoDB" id="5945109at2759"/>
<evidence type="ECO:0000313" key="3">
    <source>
        <dbReference type="Proteomes" id="UP000275408"/>
    </source>
</evidence>
<reference evidence="2 3" key="1">
    <citation type="journal article" date="2018" name="Sci. Rep.">
        <title>Comparative analysis of the Pocillopora damicornis genome highlights role of immune system in coral evolution.</title>
        <authorList>
            <person name="Cunning R."/>
            <person name="Bay R.A."/>
            <person name="Gillette P."/>
            <person name="Baker A.C."/>
            <person name="Traylor-Knowles N."/>
        </authorList>
    </citation>
    <scope>NUCLEOTIDE SEQUENCE [LARGE SCALE GENOMIC DNA]</scope>
    <source>
        <strain evidence="2">RSMAS</strain>
        <tissue evidence="2">Whole animal</tissue>
    </source>
</reference>
<dbReference type="Gene3D" id="2.80.10.50">
    <property type="match status" value="1"/>
</dbReference>
<gene>
    <name evidence="2" type="ORF">pdam_00015939</name>
</gene>
<dbReference type="AlphaFoldDB" id="A0A3M6THG6"/>